<dbReference type="EMBL" id="LWLG01000002">
    <property type="protein sequence ID" value="OAQ21444.1"/>
    <property type="molecule type" value="Genomic_DNA"/>
</dbReference>
<gene>
    <name evidence="1" type="ORF">TDIS_0665</name>
</gene>
<dbReference type="OrthoDB" id="9790372at2"/>
<dbReference type="Proteomes" id="UP000078390">
    <property type="component" value="Unassembled WGS sequence"/>
</dbReference>
<accession>A0A179D5R8</accession>
<proteinExistence type="predicted"/>
<name>A0A179D5R8_9BACT</name>
<reference evidence="1 2" key="1">
    <citation type="submission" date="2016-04" db="EMBL/GenBank/DDBJ databases">
        <title>Genome analysis of Thermosulfurimonas dismutans, the first thermophilic sulfur-disproportionating bacterium of the phylum Thermodesulfobacteria.</title>
        <authorList>
            <person name="Mardanov A.V."/>
            <person name="Beletsky A.V."/>
            <person name="Kadnikov V.V."/>
            <person name="Slobodkin A.I."/>
            <person name="Ravin N.V."/>
        </authorList>
    </citation>
    <scope>NUCLEOTIDE SEQUENCE [LARGE SCALE GENOMIC DNA]</scope>
    <source>
        <strain evidence="1 2">S95</strain>
    </source>
</reference>
<keyword evidence="2" id="KW-1185">Reference proteome</keyword>
<evidence type="ECO:0008006" key="3">
    <source>
        <dbReference type="Google" id="ProtNLM"/>
    </source>
</evidence>
<dbReference type="PANTHER" id="PTHR34374:SF1">
    <property type="entry name" value="LARGE RIBOSOMAL RNA SUBUNIT ACCUMULATION PROTEIN YCED HOMOLOG 1, CHLOROPLASTIC"/>
    <property type="match status" value="1"/>
</dbReference>
<evidence type="ECO:0000313" key="1">
    <source>
        <dbReference type="EMBL" id="OAQ21444.1"/>
    </source>
</evidence>
<dbReference type="STRING" id="999894.TDIS_0665"/>
<dbReference type="InterPro" id="IPR003772">
    <property type="entry name" value="YceD"/>
</dbReference>
<protein>
    <recommendedName>
        <fullName evidence="3">DUF177 domain-containing protein</fullName>
    </recommendedName>
</protein>
<dbReference type="RefSeq" id="WP_068669275.1">
    <property type="nucleotide sequence ID" value="NZ_LWLG01000002.1"/>
</dbReference>
<organism evidence="1 2">
    <name type="scientific">Thermosulfurimonas dismutans</name>
    <dbReference type="NCBI Taxonomy" id="999894"/>
    <lineage>
        <taxon>Bacteria</taxon>
        <taxon>Pseudomonadati</taxon>
        <taxon>Thermodesulfobacteriota</taxon>
        <taxon>Thermodesulfobacteria</taxon>
        <taxon>Thermodesulfobacteriales</taxon>
        <taxon>Thermodesulfobacteriaceae</taxon>
        <taxon>Thermosulfurimonas</taxon>
    </lineage>
</organism>
<dbReference type="AlphaFoldDB" id="A0A179D5R8"/>
<evidence type="ECO:0000313" key="2">
    <source>
        <dbReference type="Proteomes" id="UP000078390"/>
    </source>
</evidence>
<sequence length="178" mass="20335">MEKPGLRIPLEEIPPEGLHLEFEEGGELLRDCFFLNKPLLAKVFLKKRGIDVKAKGHIETTVILTCDRCLEEFLFEVNEDFEVEFRPQASMPLKEETQLTREDLDVVFYEGDVIPVDELVREQVILAVPHKKLCREDCRGLCPRCGKNLNQGLCGCENRKTSPFAVLKELLGNKKPNP</sequence>
<dbReference type="PATRIC" id="fig|999894.6.peg.663"/>
<comment type="caution">
    <text evidence="1">The sequence shown here is derived from an EMBL/GenBank/DDBJ whole genome shotgun (WGS) entry which is preliminary data.</text>
</comment>
<dbReference type="PANTHER" id="PTHR34374">
    <property type="entry name" value="LARGE RIBOSOMAL RNA SUBUNIT ACCUMULATION PROTEIN YCED HOMOLOG 1, CHLOROPLASTIC"/>
    <property type="match status" value="1"/>
</dbReference>
<dbReference type="Pfam" id="PF02620">
    <property type="entry name" value="YceD"/>
    <property type="match status" value="1"/>
</dbReference>